<reference evidence="1" key="1">
    <citation type="submission" date="2022-08" db="EMBL/GenBank/DDBJ databases">
        <authorList>
            <consortium name="DOE Joint Genome Institute"/>
            <person name="Min B."/>
            <person name="Riley R."/>
            <person name="Sierra-Patev S."/>
            <person name="Naranjo-Ortiz M."/>
            <person name="Looney B."/>
            <person name="Konkel Z."/>
            <person name="Slot J.C."/>
            <person name="Sakamoto Y."/>
            <person name="Steenwyk J.L."/>
            <person name="Rokas A."/>
            <person name="Carro J."/>
            <person name="Camarero S."/>
            <person name="Ferreira P."/>
            <person name="Molpeceres G."/>
            <person name="Ruiz-Duenas F.J."/>
            <person name="Serrano A."/>
            <person name="Henrissat B."/>
            <person name="Drula E."/>
            <person name="Hughes K.W."/>
            <person name="Mata J.L."/>
            <person name="Ishikawa N.K."/>
            <person name="Vargas-Isla R."/>
            <person name="Ushijima S."/>
            <person name="Smith C.A."/>
            <person name="Ahrendt S."/>
            <person name="Andreopoulos W."/>
            <person name="He G."/>
            <person name="Labutti K."/>
            <person name="Lipzen A."/>
            <person name="Ng V."/>
            <person name="Sandor L."/>
            <person name="Barry K."/>
            <person name="Martinez A.T."/>
            <person name="Xiao Y."/>
            <person name="Gibbons J.G."/>
            <person name="Terashima K."/>
            <person name="Hibbett D.S."/>
            <person name="Grigoriev I.V."/>
        </authorList>
    </citation>
    <scope>NUCLEOTIDE SEQUENCE</scope>
    <source>
        <strain evidence="1">TFB7829</strain>
    </source>
</reference>
<organism evidence="1 2">
    <name type="scientific">Lentinula detonsa</name>
    <dbReference type="NCBI Taxonomy" id="2804962"/>
    <lineage>
        <taxon>Eukaryota</taxon>
        <taxon>Fungi</taxon>
        <taxon>Dikarya</taxon>
        <taxon>Basidiomycota</taxon>
        <taxon>Agaricomycotina</taxon>
        <taxon>Agaricomycetes</taxon>
        <taxon>Agaricomycetidae</taxon>
        <taxon>Agaricales</taxon>
        <taxon>Marasmiineae</taxon>
        <taxon>Omphalotaceae</taxon>
        <taxon>Lentinula</taxon>
    </lineage>
</organism>
<accession>A0AA38PT00</accession>
<name>A0AA38PT00_9AGAR</name>
<dbReference type="AlphaFoldDB" id="A0AA38PT00"/>
<sequence length="102" mass="11601">MLLRLPSRCYWFLHTVLMTNALRPKISIPSCMHSQISPASTSSSSKFKEKNYLILRHHPTVTSVIRTAPKHKLCFSLHTSFALGPVLSVDALFDMKHHRSTI</sequence>
<evidence type="ECO:0000313" key="2">
    <source>
        <dbReference type="Proteomes" id="UP001163850"/>
    </source>
</evidence>
<gene>
    <name evidence="1" type="ORF">F5890DRAFT_568479</name>
</gene>
<proteinExistence type="predicted"/>
<protein>
    <submittedName>
        <fullName evidence="1">Uncharacterized protein</fullName>
    </submittedName>
</protein>
<dbReference type="EMBL" id="MU802125">
    <property type="protein sequence ID" value="KAJ3981240.1"/>
    <property type="molecule type" value="Genomic_DNA"/>
</dbReference>
<evidence type="ECO:0000313" key="1">
    <source>
        <dbReference type="EMBL" id="KAJ3981240.1"/>
    </source>
</evidence>
<dbReference type="Proteomes" id="UP001163850">
    <property type="component" value="Unassembled WGS sequence"/>
</dbReference>
<comment type="caution">
    <text evidence="1">The sequence shown here is derived from an EMBL/GenBank/DDBJ whole genome shotgun (WGS) entry which is preliminary data.</text>
</comment>